<evidence type="ECO:0000256" key="7">
    <source>
        <dbReference type="ARBA" id="ARBA00023136"/>
    </source>
</evidence>
<evidence type="ECO:0000256" key="9">
    <source>
        <dbReference type="SAM" id="MobiDB-lite"/>
    </source>
</evidence>
<evidence type="ECO:0000256" key="1">
    <source>
        <dbReference type="ARBA" id="ARBA00004651"/>
    </source>
</evidence>
<dbReference type="OrthoDB" id="9803495at2"/>
<dbReference type="EMBL" id="PDJJ01000001">
    <property type="protein sequence ID" value="PFG42633.1"/>
    <property type="molecule type" value="Genomic_DNA"/>
</dbReference>
<sequence length="214" mass="20979">MTGSDTTPSATTPVGAGTAADDTWSAPERATAADAARVATFAALIAVLGMPGPLALFGNAVPITFQTLGVMLAGAILGARRGALAVLTLLALVAAGLPLLAGGRGGLGVFVGPSAGYLVGFVVGAFVVGLLVERLRRVTFAGVLGASLVGGVAVVYAFGVPVQALVTGVPLPETALLSLMFVPGDVLKALACAGVTVGVARAYPAALAHHRRAA</sequence>
<dbReference type="PIRSF" id="PIRSF016661">
    <property type="entry name" value="BioY"/>
    <property type="match status" value="1"/>
</dbReference>
<keyword evidence="5 10" id="KW-0812">Transmembrane</keyword>
<evidence type="ECO:0000256" key="10">
    <source>
        <dbReference type="SAM" id="Phobius"/>
    </source>
</evidence>
<evidence type="ECO:0000256" key="2">
    <source>
        <dbReference type="ARBA" id="ARBA00010692"/>
    </source>
</evidence>
<dbReference type="InterPro" id="IPR003784">
    <property type="entry name" value="BioY"/>
</dbReference>
<feature type="transmembrane region" description="Helical" evidence="10">
    <location>
        <begin position="114"/>
        <end position="132"/>
    </location>
</feature>
<evidence type="ECO:0000256" key="3">
    <source>
        <dbReference type="ARBA" id="ARBA00022448"/>
    </source>
</evidence>
<dbReference type="GO" id="GO:0015225">
    <property type="term" value="F:biotin transmembrane transporter activity"/>
    <property type="evidence" value="ECO:0007669"/>
    <property type="project" value="UniProtKB-UniRule"/>
</dbReference>
<dbReference type="PANTHER" id="PTHR34295">
    <property type="entry name" value="BIOTIN TRANSPORTER BIOY"/>
    <property type="match status" value="1"/>
</dbReference>
<accession>A0A2A9EV52</accession>
<keyword evidence="3 8" id="KW-0813">Transport</keyword>
<reference evidence="11 12" key="1">
    <citation type="submission" date="2017-10" db="EMBL/GenBank/DDBJ databases">
        <title>Sequencing the genomes of 1000 actinobacteria strains.</title>
        <authorList>
            <person name="Klenk H.-P."/>
        </authorList>
    </citation>
    <scope>NUCLEOTIDE SEQUENCE [LARGE SCALE GENOMIC DNA]</scope>
    <source>
        <strain evidence="11 12">DSM 21863</strain>
    </source>
</reference>
<dbReference type="Pfam" id="PF02632">
    <property type="entry name" value="BioY"/>
    <property type="match status" value="1"/>
</dbReference>
<evidence type="ECO:0000256" key="5">
    <source>
        <dbReference type="ARBA" id="ARBA00022692"/>
    </source>
</evidence>
<protein>
    <recommendedName>
        <fullName evidence="8">Biotin transporter</fullName>
    </recommendedName>
</protein>
<name>A0A2A9EV52_9MICO</name>
<feature type="transmembrane region" description="Helical" evidence="10">
    <location>
        <begin position="139"/>
        <end position="166"/>
    </location>
</feature>
<organism evidence="11 12">
    <name type="scientific">Isoptericola jiangsuensis</name>
    <dbReference type="NCBI Taxonomy" id="548579"/>
    <lineage>
        <taxon>Bacteria</taxon>
        <taxon>Bacillati</taxon>
        <taxon>Actinomycetota</taxon>
        <taxon>Actinomycetes</taxon>
        <taxon>Micrococcales</taxon>
        <taxon>Promicromonosporaceae</taxon>
        <taxon>Isoptericola</taxon>
    </lineage>
</organism>
<evidence type="ECO:0000313" key="11">
    <source>
        <dbReference type="EMBL" id="PFG42633.1"/>
    </source>
</evidence>
<dbReference type="Proteomes" id="UP000224130">
    <property type="component" value="Unassembled WGS sequence"/>
</dbReference>
<keyword evidence="6 10" id="KW-1133">Transmembrane helix</keyword>
<proteinExistence type="inferred from homology"/>
<dbReference type="PANTHER" id="PTHR34295:SF4">
    <property type="entry name" value="BIOTIN TRANSPORTER BIOY-RELATED"/>
    <property type="match status" value="1"/>
</dbReference>
<comment type="caution">
    <text evidence="11">The sequence shown here is derived from an EMBL/GenBank/DDBJ whole genome shotgun (WGS) entry which is preliminary data.</text>
</comment>
<dbReference type="GO" id="GO:0005886">
    <property type="term" value="C:plasma membrane"/>
    <property type="evidence" value="ECO:0007669"/>
    <property type="project" value="UniProtKB-SubCell"/>
</dbReference>
<gene>
    <name evidence="11" type="ORF">ATJ88_1299</name>
</gene>
<dbReference type="RefSeq" id="WP_098463109.1">
    <property type="nucleotide sequence ID" value="NZ_PDJJ01000001.1"/>
</dbReference>
<comment type="similarity">
    <text evidence="2 8">Belongs to the BioY family.</text>
</comment>
<evidence type="ECO:0000256" key="6">
    <source>
        <dbReference type="ARBA" id="ARBA00022989"/>
    </source>
</evidence>
<keyword evidence="4 8" id="KW-1003">Cell membrane</keyword>
<comment type="subcellular location">
    <subcellularLocation>
        <location evidence="1 8">Cell membrane</location>
        <topology evidence="1 8">Multi-pass membrane protein</topology>
    </subcellularLocation>
</comment>
<evidence type="ECO:0000256" key="4">
    <source>
        <dbReference type="ARBA" id="ARBA00022475"/>
    </source>
</evidence>
<feature type="compositionally biased region" description="Polar residues" evidence="9">
    <location>
        <begin position="1"/>
        <end position="12"/>
    </location>
</feature>
<feature type="region of interest" description="Disordered" evidence="9">
    <location>
        <begin position="1"/>
        <end position="23"/>
    </location>
</feature>
<dbReference type="Gene3D" id="1.10.1760.20">
    <property type="match status" value="1"/>
</dbReference>
<keyword evidence="7 8" id="KW-0472">Membrane</keyword>
<evidence type="ECO:0000256" key="8">
    <source>
        <dbReference type="PIRNR" id="PIRNR016661"/>
    </source>
</evidence>
<feature type="transmembrane region" description="Helical" evidence="10">
    <location>
        <begin position="84"/>
        <end position="102"/>
    </location>
</feature>
<evidence type="ECO:0000313" key="12">
    <source>
        <dbReference type="Proteomes" id="UP000224130"/>
    </source>
</evidence>
<keyword evidence="12" id="KW-1185">Reference proteome</keyword>
<dbReference type="AlphaFoldDB" id="A0A2A9EV52"/>
<feature type="transmembrane region" description="Helical" evidence="10">
    <location>
        <begin position="186"/>
        <end position="203"/>
    </location>
</feature>